<keyword evidence="3" id="KW-0344">Guanine-nucleotide releasing factor</keyword>
<evidence type="ECO:0000256" key="1">
    <source>
        <dbReference type="ARBA" id="ARBA00022443"/>
    </source>
</evidence>
<dbReference type="GO" id="GO:0008270">
    <property type="term" value="F:zinc ion binding"/>
    <property type="evidence" value="ECO:0007669"/>
    <property type="project" value="UniProtKB-KW"/>
</dbReference>
<keyword evidence="1 10" id="KW-0728">SH3 domain</keyword>
<dbReference type="SUPFAM" id="SSF55550">
    <property type="entry name" value="SH2 domain"/>
    <property type="match status" value="1"/>
</dbReference>
<feature type="domain" description="PH" evidence="13">
    <location>
        <begin position="375"/>
        <end position="480"/>
    </location>
</feature>
<dbReference type="STRING" id="126957.T1IVA4"/>
<feature type="domain" description="Phorbol-ester/DAG-type" evidence="16">
    <location>
        <begin position="491"/>
        <end position="540"/>
    </location>
</feature>
<dbReference type="AlphaFoldDB" id="T1IVA4"/>
<feature type="domain" description="DH" evidence="14">
    <location>
        <begin position="164"/>
        <end position="342"/>
    </location>
</feature>
<dbReference type="Gene3D" id="1.10.418.10">
    <property type="entry name" value="Calponin-like domain"/>
    <property type="match status" value="2"/>
</dbReference>
<dbReference type="PROSITE" id="PS50003">
    <property type="entry name" value="PH_DOMAIN"/>
    <property type="match status" value="1"/>
</dbReference>
<dbReference type="InterPro" id="IPR011993">
    <property type="entry name" value="PH-like_dom_sf"/>
</dbReference>
<dbReference type="GO" id="GO:0005085">
    <property type="term" value="F:guanyl-nucleotide exchange factor activity"/>
    <property type="evidence" value="ECO:0007669"/>
    <property type="project" value="UniProtKB-KW"/>
</dbReference>
<dbReference type="SMART" id="SM00233">
    <property type="entry name" value="PH"/>
    <property type="match status" value="1"/>
</dbReference>
<evidence type="ECO:0000256" key="9">
    <source>
        <dbReference type="PROSITE-ProRule" id="PRU00191"/>
    </source>
</evidence>
<dbReference type="SUPFAM" id="SSF50729">
    <property type="entry name" value="PH domain-like"/>
    <property type="match status" value="1"/>
</dbReference>
<feature type="domain" description="SH3" evidence="12">
    <location>
        <begin position="781"/>
        <end position="842"/>
    </location>
</feature>
<keyword evidence="18" id="KW-1185">Reference proteome</keyword>
<dbReference type="PANTHER" id="PTHR45818:SF3">
    <property type="entry name" value="PROTEIN VAV"/>
    <property type="match status" value="1"/>
</dbReference>
<keyword evidence="8 9" id="KW-0727">SH2 domain</keyword>
<dbReference type="InterPro" id="IPR035899">
    <property type="entry name" value="DBL_dom_sf"/>
</dbReference>
<dbReference type="InterPro" id="IPR000219">
    <property type="entry name" value="DH_dom"/>
</dbReference>
<evidence type="ECO:0000259" key="16">
    <source>
        <dbReference type="PROSITE" id="PS50081"/>
    </source>
</evidence>
<dbReference type="SMART" id="SM00109">
    <property type="entry name" value="C1"/>
    <property type="match status" value="1"/>
</dbReference>
<evidence type="ECO:0000259" key="11">
    <source>
        <dbReference type="PROSITE" id="PS50001"/>
    </source>
</evidence>
<dbReference type="PROSITE" id="PS00741">
    <property type="entry name" value="DH_1"/>
    <property type="match status" value="1"/>
</dbReference>
<dbReference type="PhylomeDB" id="T1IVA4"/>
<name>T1IVA4_STRMM</name>
<evidence type="ECO:0000259" key="13">
    <source>
        <dbReference type="PROSITE" id="PS50003"/>
    </source>
</evidence>
<dbReference type="SUPFAM" id="SSF50044">
    <property type="entry name" value="SH3-domain"/>
    <property type="match status" value="2"/>
</dbReference>
<keyword evidence="5" id="KW-0677">Repeat</keyword>
<dbReference type="CDD" id="cd20810">
    <property type="entry name" value="C1_VAV"/>
    <property type="match status" value="1"/>
</dbReference>
<dbReference type="Pfam" id="PF00017">
    <property type="entry name" value="SH2"/>
    <property type="match status" value="1"/>
</dbReference>
<dbReference type="SUPFAM" id="SSF48065">
    <property type="entry name" value="DBL homology domain (DH-domain)"/>
    <property type="match status" value="1"/>
</dbReference>
<dbReference type="eggNOG" id="KOG2996">
    <property type="taxonomic scope" value="Eukaryota"/>
</dbReference>
<dbReference type="Pfam" id="PF00621">
    <property type="entry name" value="RhoGEF"/>
    <property type="match status" value="1"/>
</dbReference>
<organism evidence="17 18">
    <name type="scientific">Strigamia maritima</name>
    <name type="common">European centipede</name>
    <name type="synonym">Geophilus maritimus</name>
    <dbReference type="NCBI Taxonomy" id="126957"/>
    <lineage>
        <taxon>Eukaryota</taxon>
        <taxon>Metazoa</taxon>
        <taxon>Ecdysozoa</taxon>
        <taxon>Arthropoda</taxon>
        <taxon>Myriapoda</taxon>
        <taxon>Chilopoda</taxon>
        <taxon>Pleurostigmophora</taxon>
        <taxon>Geophilomorpha</taxon>
        <taxon>Linotaeniidae</taxon>
        <taxon>Strigamia</taxon>
    </lineage>
</organism>
<dbReference type="PROSITE" id="PS50081">
    <property type="entry name" value="ZF_DAG_PE_2"/>
    <property type="match status" value="1"/>
</dbReference>
<keyword evidence="6" id="KW-0863">Zinc-finger</keyword>
<evidence type="ECO:0000256" key="4">
    <source>
        <dbReference type="ARBA" id="ARBA00022723"/>
    </source>
</evidence>
<evidence type="ECO:0000259" key="15">
    <source>
        <dbReference type="PROSITE" id="PS50021"/>
    </source>
</evidence>
<evidence type="ECO:0000313" key="18">
    <source>
        <dbReference type="Proteomes" id="UP000014500"/>
    </source>
</evidence>
<dbReference type="EMBL" id="AFFK01019697">
    <property type="status" value="NOT_ANNOTATED_CDS"/>
    <property type="molecule type" value="Genomic_DNA"/>
</dbReference>
<dbReference type="Pfam" id="PF11971">
    <property type="entry name" value="CAMSAP_CH"/>
    <property type="match status" value="1"/>
</dbReference>
<feature type="domain" description="SH3" evidence="12">
    <location>
        <begin position="566"/>
        <end position="627"/>
    </location>
</feature>
<dbReference type="HOGENOM" id="CLU_013787_0_0_1"/>
<evidence type="ECO:0008006" key="19">
    <source>
        <dbReference type="Google" id="ProtNLM"/>
    </source>
</evidence>
<dbReference type="InterPro" id="IPR000980">
    <property type="entry name" value="SH2"/>
</dbReference>
<reference evidence="17" key="2">
    <citation type="submission" date="2015-02" db="UniProtKB">
        <authorList>
            <consortium name="EnsemblMetazoa"/>
        </authorList>
    </citation>
    <scope>IDENTIFICATION</scope>
</reference>
<dbReference type="InterPro" id="IPR001849">
    <property type="entry name" value="PH_domain"/>
</dbReference>
<evidence type="ECO:0000313" key="17">
    <source>
        <dbReference type="EnsemblMetazoa" id="SMAR005098-PA"/>
    </source>
</evidence>
<dbReference type="CDD" id="cd01223">
    <property type="entry name" value="PH_Vav"/>
    <property type="match status" value="1"/>
</dbReference>
<dbReference type="InterPro" id="IPR037832">
    <property type="entry name" value="PH_Vav"/>
</dbReference>
<dbReference type="PROSITE" id="PS50021">
    <property type="entry name" value="CH"/>
    <property type="match status" value="1"/>
</dbReference>
<dbReference type="InterPro" id="IPR001452">
    <property type="entry name" value="SH3_domain"/>
</dbReference>
<dbReference type="Pfam" id="PF07653">
    <property type="entry name" value="SH3_2"/>
    <property type="match status" value="2"/>
</dbReference>
<evidence type="ECO:0000256" key="3">
    <source>
        <dbReference type="ARBA" id="ARBA00022658"/>
    </source>
</evidence>
<evidence type="ECO:0000259" key="12">
    <source>
        <dbReference type="PROSITE" id="PS50002"/>
    </source>
</evidence>
<protein>
    <recommendedName>
        <fullName evidence="19">Protein vav</fullName>
    </recommendedName>
</protein>
<dbReference type="InterPro" id="IPR002219">
    <property type="entry name" value="PKC_DAG/PE"/>
</dbReference>
<keyword evidence="7" id="KW-0862">Zinc</keyword>
<dbReference type="Pfam" id="PF22697">
    <property type="entry name" value="SOS1_NGEF_PH"/>
    <property type="match status" value="1"/>
</dbReference>
<dbReference type="CDD" id="cd00160">
    <property type="entry name" value="RhoGEF"/>
    <property type="match status" value="1"/>
</dbReference>
<dbReference type="PROSITE" id="PS50010">
    <property type="entry name" value="DH_2"/>
    <property type="match status" value="1"/>
</dbReference>
<dbReference type="SMART" id="SM00326">
    <property type="entry name" value="SH3"/>
    <property type="match status" value="2"/>
</dbReference>
<dbReference type="PANTHER" id="PTHR45818">
    <property type="entry name" value="PROTEIN VAV"/>
    <property type="match status" value="1"/>
</dbReference>
<dbReference type="PRINTS" id="PR00401">
    <property type="entry name" value="SH2DOMAIN"/>
</dbReference>
<evidence type="ECO:0000256" key="7">
    <source>
        <dbReference type="ARBA" id="ARBA00022833"/>
    </source>
</evidence>
<dbReference type="OMA" id="LELACIH"/>
<dbReference type="Proteomes" id="UP000014500">
    <property type="component" value="Unassembled WGS sequence"/>
</dbReference>
<reference evidence="18" key="1">
    <citation type="submission" date="2011-05" db="EMBL/GenBank/DDBJ databases">
        <authorList>
            <person name="Richards S.R."/>
            <person name="Qu J."/>
            <person name="Jiang H."/>
            <person name="Jhangiani S.N."/>
            <person name="Agravi P."/>
            <person name="Goodspeed R."/>
            <person name="Gross S."/>
            <person name="Mandapat C."/>
            <person name="Jackson L."/>
            <person name="Mathew T."/>
            <person name="Pu L."/>
            <person name="Thornton R."/>
            <person name="Saada N."/>
            <person name="Wilczek-Boney K.B."/>
            <person name="Lee S."/>
            <person name="Kovar C."/>
            <person name="Wu Y."/>
            <person name="Scherer S.E."/>
            <person name="Worley K.C."/>
            <person name="Muzny D.M."/>
            <person name="Gibbs R."/>
        </authorList>
    </citation>
    <scope>NUCLEOTIDE SEQUENCE</scope>
    <source>
        <strain evidence="18">Brora</strain>
    </source>
</reference>
<keyword evidence="4" id="KW-0479">Metal-binding</keyword>
<accession>T1IVA4</accession>
<dbReference type="InterPro" id="IPR036872">
    <property type="entry name" value="CH_dom_sf"/>
</dbReference>
<dbReference type="EnsemblMetazoa" id="SMAR005098-RA">
    <property type="protein sequence ID" value="SMAR005098-PA"/>
    <property type="gene ID" value="SMAR005098"/>
</dbReference>
<keyword evidence="2" id="KW-0597">Phosphoprotein</keyword>
<feature type="domain" description="SH2" evidence="11">
    <location>
        <begin position="673"/>
        <end position="772"/>
    </location>
</feature>
<evidence type="ECO:0000256" key="10">
    <source>
        <dbReference type="PROSITE-ProRule" id="PRU00192"/>
    </source>
</evidence>
<dbReference type="SMART" id="SM00252">
    <property type="entry name" value="SH2"/>
    <property type="match status" value="1"/>
</dbReference>
<dbReference type="InterPro" id="IPR055251">
    <property type="entry name" value="SOS1_NGEF_PH"/>
</dbReference>
<evidence type="ECO:0000256" key="2">
    <source>
        <dbReference type="ARBA" id="ARBA00022553"/>
    </source>
</evidence>
<evidence type="ECO:0000256" key="5">
    <source>
        <dbReference type="ARBA" id="ARBA00022737"/>
    </source>
</evidence>
<dbReference type="Pfam" id="PF00130">
    <property type="entry name" value="C1_1"/>
    <property type="match status" value="1"/>
</dbReference>
<dbReference type="Gene3D" id="3.30.505.10">
    <property type="entry name" value="SH2 domain"/>
    <property type="match status" value="1"/>
</dbReference>
<dbReference type="SUPFAM" id="SSF47576">
    <property type="entry name" value="Calponin-homology domain, CH-domain"/>
    <property type="match status" value="1"/>
</dbReference>
<dbReference type="InterPro" id="IPR022613">
    <property type="entry name" value="CH_CAMSAP_2"/>
</dbReference>
<dbReference type="PROSITE" id="PS50002">
    <property type="entry name" value="SH3"/>
    <property type="match status" value="2"/>
</dbReference>
<evidence type="ECO:0000256" key="6">
    <source>
        <dbReference type="ARBA" id="ARBA00022771"/>
    </source>
</evidence>
<dbReference type="GO" id="GO:0005737">
    <property type="term" value="C:cytoplasm"/>
    <property type="evidence" value="ECO:0007669"/>
    <property type="project" value="TreeGrafter"/>
</dbReference>
<dbReference type="GO" id="GO:0048468">
    <property type="term" value="P:cell development"/>
    <property type="evidence" value="ECO:0007669"/>
    <property type="project" value="UniProtKB-ARBA"/>
</dbReference>
<dbReference type="Gene3D" id="1.20.900.10">
    <property type="entry name" value="Dbl homology (DH) domain"/>
    <property type="match status" value="1"/>
</dbReference>
<dbReference type="Gene3D" id="3.30.60.20">
    <property type="match status" value="1"/>
</dbReference>
<dbReference type="InterPro" id="IPR001331">
    <property type="entry name" value="GDS_CDC24_CS"/>
</dbReference>
<dbReference type="Gene3D" id="2.30.29.30">
    <property type="entry name" value="Pleckstrin-homology domain (PH domain)/Phosphotyrosine-binding domain (PTB)"/>
    <property type="match status" value="1"/>
</dbReference>
<evidence type="ECO:0000259" key="14">
    <source>
        <dbReference type="PROSITE" id="PS50010"/>
    </source>
</evidence>
<dbReference type="PROSITE" id="PS00479">
    <property type="entry name" value="ZF_DAG_PE_1"/>
    <property type="match status" value="1"/>
</dbReference>
<dbReference type="GO" id="GO:0016477">
    <property type="term" value="P:cell migration"/>
    <property type="evidence" value="ECO:0007669"/>
    <property type="project" value="TreeGrafter"/>
</dbReference>
<dbReference type="Gene3D" id="2.30.30.40">
    <property type="entry name" value="SH3 Domains"/>
    <property type="match status" value="2"/>
</dbReference>
<proteinExistence type="predicted"/>
<dbReference type="InterPro" id="IPR036028">
    <property type="entry name" value="SH3-like_dom_sf"/>
</dbReference>
<dbReference type="InterPro" id="IPR001715">
    <property type="entry name" value="CH_dom"/>
</dbReference>
<dbReference type="InterPro" id="IPR036860">
    <property type="entry name" value="SH2_dom_sf"/>
</dbReference>
<dbReference type="PROSITE" id="PS50001">
    <property type="entry name" value="SH2"/>
    <property type="match status" value="1"/>
</dbReference>
<sequence length="845" mass="97040">MAEELWRECANWLVRCQVIPPDHRVTWKHAQVIDLVNTIRDGVLLNHLLNNLEPGCVDLKELNLRPQMSQVLHTLSKLSNCSRAQKPGIAGFSSPNHIDAHDYYNDDIYRNLEDLANEIDGYEDSCYEAVYTSVQIPDEDIYEDLCSFQQNSKNSLVLAPPLEKRDYCIKELIETEKNYIVVLNMIIRNFITPLKQILSAEDRKNMFLSIKELSEIHAGFHNELIKAHSGSARFSQCFLNWRDKFVIYGDYCSNLPRAQELVDELCTKNELVKQTILGCQTEANEGKFKLRDLLSVPMQRVLKYHLLLKELIHNTPATHEDYSGLEKSLECMLDIAQYVNEVKRDNETLQIIHDIQASITDLSMPKDLELKDYGRLLKDGELKIRSHSENNKLKNRYVFVFDKVMLMCKSTRGEQYSYKEALGLAEYVIEDIPLTKSHSRDKWNFTWFLVHREQKQAYTMYAKTEDIKTKWIEAIFKAFDTIHPTQAKSSDHLFEMHTFEKVRSCDSCERLLRGAFYQGYLCPACNVAVHKTCITSVRSCGAPNLPPRINDKAVAASASNQSVKRHPISYCVARRSSNLAKAGFISFQEGDEIHILKKLSLIKWEGRVSRTGQEGFFYSQYVEEQPLLHSQPKRMSYEVPPPVSPALRSPSSNQQVQPFAFPYVNLSLDEYPWYAGKMDKDTAAVQLDKLPDGTFLVRISERQNGIYAISMKHENKVKHMRVQMEFNVHGQNLFYLSESKYFKSIVELVKWYQEKTLADSFTGLDISLTTPFKNVNEESAALLGYAVANFEFAGTAANMLTLKKGDIISILCKRGGDKGWWKGQLNAKVGFFPVTYVSELVEEEL</sequence>
<dbReference type="GO" id="GO:0035556">
    <property type="term" value="P:intracellular signal transduction"/>
    <property type="evidence" value="ECO:0007669"/>
    <property type="project" value="InterPro"/>
</dbReference>
<dbReference type="SMART" id="SM00325">
    <property type="entry name" value="RhoGEF"/>
    <property type="match status" value="1"/>
</dbReference>
<evidence type="ECO:0000256" key="8">
    <source>
        <dbReference type="ARBA" id="ARBA00022999"/>
    </source>
</evidence>
<feature type="domain" description="Calponin-homology (CH)" evidence="15">
    <location>
        <begin position="3"/>
        <end position="123"/>
    </location>
</feature>